<proteinExistence type="inferred from homology"/>
<dbReference type="PROSITE" id="PS01031">
    <property type="entry name" value="SHSP"/>
    <property type="match status" value="1"/>
</dbReference>
<name>A0A146KHZ5_9EUKA</name>
<gene>
    <name evidence="5" type="ORF">TPC1_11137</name>
</gene>
<accession>A0A146KHZ5</accession>
<organism evidence="5">
    <name type="scientific">Trepomonas sp. PC1</name>
    <dbReference type="NCBI Taxonomy" id="1076344"/>
    <lineage>
        <taxon>Eukaryota</taxon>
        <taxon>Metamonada</taxon>
        <taxon>Diplomonadida</taxon>
        <taxon>Hexamitidae</taxon>
        <taxon>Hexamitinae</taxon>
        <taxon>Trepomonas</taxon>
    </lineage>
</organism>
<evidence type="ECO:0000256" key="2">
    <source>
        <dbReference type="PROSITE-ProRule" id="PRU00285"/>
    </source>
</evidence>
<keyword evidence="1 5" id="KW-0346">Stress response</keyword>
<evidence type="ECO:0000256" key="1">
    <source>
        <dbReference type="ARBA" id="ARBA00023016"/>
    </source>
</evidence>
<dbReference type="InterPro" id="IPR008978">
    <property type="entry name" value="HSP20-like_chaperone"/>
</dbReference>
<reference evidence="5" key="1">
    <citation type="submission" date="2015-07" db="EMBL/GenBank/DDBJ databases">
        <title>Adaptation to a free-living lifestyle via gene acquisitions in the diplomonad Trepomonas sp. PC1.</title>
        <authorList>
            <person name="Xu F."/>
            <person name="Jerlstrom-Hultqvist J."/>
            <person name="Kolisko M."/>
            <person name="Simpson A.G.B."/>
            <person name="Roger A.J."/>
            <person name="Svard S.G."/>
            <person name="Andersson J.O."/>
        </authorList>
    </citation>
    <scope>NUCLEOTIDE SEQUENCE</scope>
    <source>
        <strain evidence="5">PC1</strain>
    </source>
</reference>
<evidence type="ECO:0000259" key="4">
    <source>
        <dbReference type="PROSITE" id="PS01031"/>
    </source>
</evidence>
<dbReference type="EMBL" id="GDID01000848">
    <property type="protein sequence ID" value="JAP95758.1"/>
    <property type="molecule type" value="Transcribed_RNA"/>
</dbReference>
<protein>
    <submittedName>
        <fullName evidence="5">Heat shock protein Hsp20</fullName>
    </submittedName>
</protein>
<evidence type="ECO:0000256" key="3">
    <source>
        <dbReference type="RuleBase" id="RU003616"/>
    </source>
</evidence>
<dbReference type="Pfam" id="PF00011">
    <property type="entry name" value="HSP20"/>
    <property type="match status" value="1"/>
</dbReference>
<dbReference type="InterPro" id="IPR031107">
    <property type="entry name" value="Small_HSP"/>
</dbReference>
<feature type="domain" description="SHSP" evidence="4">
    <location>
        <begin position="16"/>
        <end position="131"/>
    </location>
</feature>
<evidence type="ECO:0000313" key="5">
    <source>
        <dbReference type="EMBL" id="JAP95758.1"/>
    </source>
</evidence>
<dbReference type="SUPFAM" id="SSF49764">
    <property type="entry name" value="HSP20-like chaperones"/>
    <property type="match status" value="1"/>
</dbReference>
<dbReference type="CDD" id="cd06464">
    <property type="entry name" value="ACD_sHsps-like"/>
    <property type="match status" value="1"/>
</dbReference>
<sequence>MFMMPHKLLDDDFSRLAVNHQQQGYQLDIKENDKQYTVLVDLPGYKKENLNIEVTDDNMVHIHAKRDDAKTQEGERYIAKERSSAEFTRAFRLQSDIKHDEVKAIFEDGVLQLEIQKVEKPVPKRTKVQLK</sequence>
<dbReference type="AlphaFoldDB" id="A0A146KHZ5"/>
<dbReference type="Gene3D" id="2.60.40.790">
    <property type="match status" value="1"/>
</dbReference>
<dbReference type="InterPro" id="IPR002068">
    <property type="entry name" value="A-crystallin/Hsp20_dom"/>
</dbReference>
<dbReference type="PANTHER" id="PTHR11527">
    <property type="entry name" value="HEAT-SHOCK PROTEIN 20 FAMILY MEMBER"/>
    <property type="match status" value="1"/>
</dbReference>
<comment type="similarity">
    <text evidence="2 3">Belongs to the small heat shock protein (HSP20) family.</text>
</comment>